<evidence type="ECO:0000313" key="1">
    <source>
        <dbReference type="EMBL" id="QWU86427.1"/>
    </source>
</evidence>
<dbReference type="PANTHER" id="PTHR28066:SF1">
    <property type="entry name" value="SMALL RIBOSOMAL SUBUNIT PROTEIN MS37"/>
    <property type="match status" value="1"/>
</dbReference>
<dbReference type="Proteomes" id="UP000825434">
    <property type="component" value="Chromosome 1"/>
</dbReference>
<protein>
    <submittedName>
        <fullName evidence="1">Uncharacterized protein</fullName>
    </submittedName>
</protein>
<accession>A0ABX8I369</accession>
<keyword evidence="2" id="KW-1185">Reference proteome</keyword>
<evidence type="ECO:0000313" key="2">
    <source>
        <dbReference type="Proteomes" id="UP000825434"/>
    </source>
</evidence>
<organism evidence="1 2">
    <name type="scientific">Candidozyma haemuli</name>
    <dbReference type="NCBI Taxonomy" id="45357"/>
    <lineage>
        <taxon>Eukaryota</taxon>
        <taxon>Fungi</taxon>
        <taxon>Dikarya</taxon>
        <taxon>Ascomycota</taxon>
        <taxon>Saccharomycotina</taxon>
        <taxon>Pichiomycetes</taxon>
        <taxon>Metschnikowiaceae</taxon>
        <taxon>Candidozyma</taxon>
    </lineage>
</organism>
<reference evidence="1 2" key="1">
    <citation type="submission" date="2021-06" db="EMBL/GenBank/DDBJ databases">
        <title>Candida outbreak in Lebanon.</title>
        <authorList>
            <person name="Finianos M."/>
        </authorList>
    </citation>
    <scope>NUCLEOTIDE SEQUENCE [LARGE SCALE GENOMIC DNA]</scope>
    <source>
        <strain evidence="1">CA3LBN</strain>
    </source>
</reference>
<sequence length="376" mass="43967">MQPTKNNMAYKKVAQSFQLPPLPHAKIRNPVTQKSNSNCMVMMAGLLNCWAANGEGSQACAALELELKTCMELSGKGKENKTSVNYHTSRLYPKLKLKRFYHFDLITRAIGMNRFVSSKTVYRDLVQCMKDREIKALDNAIHRQFRGIGIEKTYARPKKGGYGLIKLEFQLLGHRAKVILQACSSTRWYDTLLRLKMLHHMVKIDKDNKDTPLGDTMTLEVADFLLQESEKYVQNLEWTFTENEIEYIWAWRHLVELKRDTTHEVRTFDKQEILAQAKKPVELTEDEEDTVKHTAFRSIMSKHWWHKLDFSRPMSLEEMLAPADTSYLNLKRLNHFVKTVRRTYLIRNSYGLNDQLQYPTVREMDRYLAVVDPKGR</sequence>
<dbReference type="PANTHER" id="PTHR28066">
    <property type="entry name" value="37S RIBOSOMAL PROTEIN MRP10, MITOCHONDRIAL"/>
    <property type="match status" value="1"/>
</dbReference>
<dbReference type="EMBL" id="CP076661">
    <property type="protein sequence ID" value="QWU86427.1"/>
    <property type="molecule type" value="Genomic_DNA"/>
</dbReference>
<proteinExistence type="predicted"/>
<gene>
    <name evidence="1" type="ORF">CA3LBN_000645</name>
</gene>
<dbReference type="InterPro" id="IPR017264">
    <property type="entry name" value="Ribosomal_mS37_fun"/>
</dbReference>
<name>A0ABX8I369_9ASCO</name>